<dbReference type="InterPro" id="IPR027417">
    <property type="entry name" value="P-loop_NTPase"/>
</dbReference>
<dbReference type="Pfam" id="PF03237">
    <property type="entry name" value="Terminase_6N"/>
    <property type="match status" value="1"/>
</dbReference>
<proteinExistence type="predicted"/>
<sequence>MSGAASSGTAFGLDQWELFRQVNFTPHAGQIPILADRRRFIVASCGRRFGKSEVGGHKLLPEAFLTYGMRNELKELRKRREFWIVGPNYSDSEKEFRVLWNQLAKLQVPFDRGSGHNALNGYMHISLWDGAFQVHAKSAAKPESLVGEGLSGVIVAEAAKVKYRVWTKYVRPTLNDFRGWAFLSSTPEGKNWFYDLWKQGIDPNFKQWGGYRMPAWTNPFVYPHGATDEGVAALRNLLDRRQMVDEDVALRHGVDPEVAELMMGMVPEAFKQEIAADFTEFVGRVFKDFDEETHIGDLEYNPEWETFAAVDYGFTNPNVWLLLQVDPFGEYINVLGEIYQPGLGPDEFADEILRRELAPGSLKAFFPDPASPGDTNVLERRLRVKARPGTGGSLANRIDAIRRKLKPKFHDKPIGEGYPPNRPFLMFDRSCTRTINDFLEYRYADTPAGQDRNAPENPMKKDDHGPEALGRFFAGYYGTNELRSTARSTKASIGRRRAA</sequence>
<dbReference type="EMBL" id="OR756649">
    <property type="protein sequence ID" value="WZE63454.1"/>
    <property type="molecule type" value="Genomic_DNA"/>
</dbReference>
<evidence type="ECO:0000256" key="1">
    <source>
        <dbReference type="SAM" id="MobiDB-lite"/>
    </source>
</evidence>
<name>A0AAU6R649_9CAUD</name>
<protein>
    <submittedName>
        <fullName evidence="2">Terminase large subunit</fullName>
    </submittedName>
</protein>
<accession>A0AAU6R649</accession>
<reference evidence="2" key="1">
    <citation type="submission" date="2023-10" db="EMBL/GenBank/DDBJ databases">
        <title>Two new lytic phages for Micrococcus sp. strain 1402.</title>
        <authorList>
            <person name="Petrzik K."/>
        </authorList>
    </citation>
    <scope>NUCLEOTIDE SEQUENCE</scope>
</reference>
<evidence type="ECO:0000313" key="2">
    <source>
        <dbReference type="EMBL" id="WZE63454.1"/>
    </source>
</evidence>
<dbReference type="Gene3D" id="3.30.420.280">
    <property type="match status" value="1"/>
</dbReference>
<dbReference type="Gene3D" id="3.40.50.300">
    <property type="entry name" value="P-loop containing nucleotide triphosphate hydrolases"/>
    <property type="match status" value="1"/>
</dbReference>
<feature type="region of interest" description="Disordered" evidence="1">
    <location>
        <begin position="446"/>
        <end position="465"/>
    </location>
</feature>
<organism evidence="2">
    <name type="scientific">Micrococcus phage Kurnik</name>
    <dbReference type="NCBI Taxonomy" id="3092208"/>
    <lineage>
        <taxon>Viruses</taxon>
        <taxon>Duplodnaviria</taxon>
        <taxon>Heunggongvirae</taxon>
        <taxon>Uroviricota</taxon>
        <taxon>Caudoviricetes</taxon>
    </lineage>
</organism>